<dbReference type="AlphaFoldDB" id="A0A7C5HJQ8"/>
<sequence>MPLNFSGPNAQFIDFDPDFNFGRNLFVDFSQ</sequence>
<gene>
    <name evidence="1" type="ORF">ENL07_06890</name>
</gene>
<proteinExistence type="predicted"/>
<reference evidence="1" key="1">
    <citation type="journal article" date="2020" name="mSystems">
        <title>Genome- and Community-Level Interaction Insights into Carbon Utilization and Element Cycling Functions of Hydrothermarchaeota in Hydrothermal Sediment.</title>
        <authorList>
            <person name="Zhou Z."/>
            <person name="Liu Y."/>
            <person name="Xu W."/>
            <person name="Pan J."/>
            <person name="Luo Z.H."/>
            <person name="Li M."/>
        </authorList>
    </citation>
    <scope>NUCLEOTIDE SEQUENCE [LARGE SCALE GENOMIC DNA]</scope>
    <source>
        <strain evidence="1">HyVt-633</strain>
    </source>
</reference>
<name>A0A7C5HJQ8_9CHLB</name>
<evidence type="ECO:0000313" key="1">
    <source>
        <dbReference type="EMBL" id="HHE32344.1"/>
    </source>
</evidence>
<dbReference type="Proteomes" id="UP000886058">
    <property type="component" value="Unassembled WGS sequence"/>
</dbReference>
<accession>A0A7C5HJQ8</accession>
<organism evidence="1">
    <name type="scientific">Chlorobaculum parvum</name>
    <dbReference type="NCBI Taxonomy" id="274539"/>
    <lineage>
        <taxon>Bacteria</taxon>
        <taxon>Pseudomonadati</taxon>
        <taxon>Chlorobiota</taxon>
        <taxon>Chlorobiia</taxon>
        <taxon>Chlorobiales</taxon>
        <taxon>Chlorobiaceae</taxon>
        <taxon>Chlorobaculum</taxon>
    </lineage>
</organism>
<comment type="caution">
    <text evidence="1">The sequence shown here is derived from an EMBL/GenBank/DDBJ whole genome shotgun (WGS) entry which is preliminary data.</text>
</comment>
<dbReference type="EMBL" id="DRSQ01000143">
    <property type="protein sequence ID" value="HHE32344.1"/>
    <property type="molecule type" value="Genomic_DNA"/>
</dbReference>
<protein>
    <submittedName>
        <fullName evidence="1">Uncharacterized protein</fullName>
    </submittedName>
</protein>